<accession>A0ABT3GK50</accession>
<name>A0ABT3GK50_9BACT</name>
<organism evidence="1 2">
    <name type="scientific">Luteolibacter arcticus</name>
    <dbReference type="NCBI Taxonomy" id="1581411"/>
    <lineage>
        <taxon>Bacteria</taxon>
        <taxon>Pseudomonadati</taxon>
        <taxon>Verrucomicrobiota</taxon>
        <taxon>Verrucomicrobiia</taxon>
        <taxon>Verrucomicrobiales</taxon>
        <taxon>Verrucomicrobiaceae</taxon>
        <taxon>Luteolibacter</taxon>
    </lineage>
</organism>
<dbReference type="RefSeq" id="WP_264488000.1">
    <property type="nucleotide sequence ID" value="NZ_JAPDDT010000006.1"/>
</dbReference>
<sequence>MLIHSLFPQRRISGRTVLVASLLVGIPVASAQLLSVSPLNNASFEAPVKTDGVQDETITGWTSNSDGSRVENPLTALFSNQFSDNTTNVPDGSQDFVLFRTSTGGLGNAYQAIQGTTGANPIAHILTSDEAAGQTIRVRFRAGRGLLLNTYEDSNMGFTVSLKGGTTFSTHASAAYEKLETTGFGTALNLAKDQWVEVTADFTMPEAPVNGAENLVVAFGLNAANANATSIHLDAVSIELLAAAPALKVTQSGFNAGAFELTVTGFDTNKQYLLKRSAALEQFEPIGTAFTPSGVTAIVTDPSPPASSAFYRVEEAP</sequence>
<protein>
    <submittedName>
        <fullName evidence="1">Uncharacterized protein</fullName>
    </submittedName>
</protein>
<evidence type="ECO:0000313" key="2">
    <source>
        <dbReference type="Proteomes" id="UP001320876"/>
    </source>
</evidence>
<dbReference type="EMBL" id="JAPDDT010000006">
    <property type="protein sequence ID" value="MCW1923894.1"/>
    <property type="molecule type" value="Genomic_DNA"/>
</dbReference>
<evidence type="ECO:0000313" key="1">
    <source>
        <dbReference type="EMBL" id="MCW1923894.1"/>
    </source>
</evidence>
<reference evidence="1 2" key="1">
    <citation type="submission" date="2022-10" db="EMBL/GenBank/DDBJ databases">
        <title>Luteolibacter arcticus strain CCTCC AB 2014275, whole genome shotgun sequencing project.</title>
        <authorList>
            <person name="Zhao G."/>
            <person name="Shen L."/>
        </authorList>
    </citation>
    <scope>NUCLEOTIDE SEQUENCE [LARGE SCALE GENOMIC DNA]</scope>
    <source>
        <strain evidence="1 2">CCTCC AB 2014275</strain>
    </source>
</reference>
<proteinExistence type="predicted"/>
<gene>
    <name evidence="1" type="ORF">OKA05_15100</name>
</gene>
<keyword evidence="2" id="KW-1185">Reference proteome</keyword>
<dbReference type="Gene3D" id="2.60.120.260">
    <property type="entry name" value="Galactose-binding domain-like"/>
    <property type="match status" value="1"/>
</dbReference>
<dbReference type="Proteomes" id="UP001320876">
    <property type="component" value="Unassembled WGS sequence"/>
</dbReference>
<comment type="caution">
    <text evidence="1">The sequence shown here is derived from an EMBL/GenBank/DDBJ whole genome shotgun (WGS) entry which is preliminary data.</text>
</comment>